<dbReference type="Pfam" id="PF01081">
    <property type="entry name" value="Aldolase"/>
    <property type="match status" value="1"/>
</dbReference>
<dbReference type="AlphaFoldDB" id="X1E3B1"/>
<evidence type="ECO:0000256" key="4">
    <source>
        <dbReference type="ARBA" id="ARBA00023239"/>
    </source>
</evidence>
<evidence type="ECO:0000256" key="3">
    <source>
        <dbReference type="ARBA" id="ARBA00011233"/>
    </source>
</evidence>
<dbReference type="SUPFAM" id="SSF51569">
    <property type="entry name" value="Aldolase"/>
    <property type="match status" value="1"/>
</dbReference>
<proteinExistence type="inferred from homology"/>
<sequence>DYCMENNITIIPGINTPSEIEQALERELRYLKFFPAEASGGLLYLNAIAAPYINVKFMPTGGINLNNLKEYLANKYVFACGGSWMAKTTLISEGRFEEIEGLVKQAMRMVEGV</sequence>
<keyword evidence="5" id="KW-0119">Carbohydrate metabolism</keyword>
<dbReference type="Gene3D" id="3.20.20.70">
    <property type="entry name" value="Aldolase class I"/>
    <property type="match status" value="1"/>
</dbReference>
<protein>
    <recommendedName>
        <fullName evidence="7">2-dehydro-3-deoxyphosphogluconate aldolase/4-hydroxy-2-oxoglutarate aldolase</fullName>
    </recommendedName>
</protein>
<comment type="similarity">
    <text evidence="2">Belongs to the KHG/KDPG aldolase family.</text>
</comment>
<comment type="subunit">
    <text evidence="3">Homotrimer.</text>
</comment>
<keyword evidence="4" id="KW-0456">Lyase</keyword>
<comment type="caution">
    <text evidence="6">The sequence shown here is derived from an EMBL/GenBank/DDBJ whole genome shotgun (WGS) entry which is preliminary data.</text>
</comment>
<accession>X1E3B1</accession>
<dbReference type="InterPro" id="IPR000887">
    <property type="entry name" value="Aldlse_KDPG_KHG"/>
</dbReference>
<dbReference type="CDD" id="cd00452">
    <property type="entry name" value="KDPG_aldolase"/>
    <property type="match status" value="1"/>
</dbReference>
<dbReference type="GO" id="GO:0016829">
    <property type="term" value="F:lyase activity"/>
    <property type="evidence" value="ECO:0007669"/>
    <property type="project" value="UniProtKB-KW"/>
</dbReference>
<dbReference type="PANTHER" id="PTHR30246:SF1">
    <property type="entry name" value="2-DEHYDRO-3-DEOXY-6-PHOSPHOGALACTONATE ALDOLASE-RELATED"/>
    <property type="match status" value="1"/>
</dbReference>
<evidence type="ECO:0008006" key="7">
    <source>
        <dbReference type="Google" id="ProtNLM"/>
    </source>
</evidence>
<organism evidence="6">
    <name type="scientific">marine sediment metagenome</name>
    <dbReference type="NCBI Taxonomy" id="412755"/>
    <lineage>
        <taxon>unclassified sequences</taxon>
        <taxon>metagenomes</taxon>
        <taxon>ecological metagenomes</taxon>
    </lineage>
</organism>
<feature type="non-terminal residue" evidence="6">
    <location>
        <position position="1"/>
    </location>
</feature>
<dbReference type="PANTHER" id="PTHR30246">
    <property type="entry name" value="2-KETO-3-DEOXY-6-PHOSPHOGLUCONATE ALDOLASE"/>
    <property type="match status" value="1"/>
</dbReference>
<dbReference type="InterPro" id="IPR013785">
    <property type="entry name" value="Aldolase_TIM"/>
</dbReference>
<evidence type="ECO:0000256" key="2">
    <source>
        <dbReference type="ARBA" id="ARBA00006906"/>
    </source>
</evidence>
<reference evidence="6" key="1">
    <citation type="journal article" date="2014" name="Front. Microbiol.">
        <title>High frequency of phylogenetically diverse reductive dehalogenase-homologous genes in deep subseafloor sedimentary metagenomes.</title>
        <authorList>
            <person name="Kawai M."/>
            <person name="Futagami T."/>
            <person name="Toyoda A."/>
            <person name="Takaki Y."/>
            <person name="Nishi S."/>
            <person name="Hori S."/>
            <person name="Arai W."/>
            <person name="Tsubouchi T."/>
            <person name="Morono Y."/>
            <person name="Uchiyama I."/>
            <person name="Ito T."/>
            <person name="Fujiyama A."/>
            <person name="Inagaki F."/>
            <person name="Takami H."/>
        </authorList>
    </citation>
    <scope>NUCLEOTIDE SEQUENCE</scope>
    <source>
        <strain evidence="6">Expedition CK06-06</strain>
    </source>
</reference>
<evidence type="ECO:0000256" key="5">
    <source>
        <dbReference type="ARBA" id="ARBA00023277"/>
    </source>
</evidence>
<evidence type="ECO:0000313" key="6">
    <source>
        <dbReference type="EMBL" id="GAH27756.1"/>
    </source>
</evidence>
<comment type="pathway">
    <text evidence="1">Carbohydrate acid metabolism.</text>
</comment>
<evidence type="ECO:0000256" key="1">
    <source>
        <dbReference type="ARBA" id="ARBA00004761"/>
    </source>
</evidence>
<dbReference type="EMBL" id="BARU01002403">
    <property type="protein sequence ID" value="GAH27756.1"/>
    <property type="molecule type" value="Genomic_DNA"/>
</dbReference>
<name>X1E3B1_9ZZZZ</name>
<gene>
    <name evidence="6" type="ORF">S03H2_05687</name>
</gene>